<dbReference type="GO" id="GO:0008113">
    <property type="term" value="F:peptide-methionine (S)-S-oxide reductase activity"/>
    <property type="evidence" value="ECO:0007669"/>
    <property type="project" value="UniProtKB-UniRule"/>
</dbReference>
<comment type="similarity">
    <text evidence="4">Belongs to the MsrA Met sulfoxide reductase family.</text>
</comment>
<evidence type="ECO:0000256" key="4">
    <source>
        <dbReference type="HAMAP-Rule" id="MF_01401"/>
    </source>
</evidence>
<dbReference type="Proteomes" id="UP000034071">
    <property type="component" value="Chromosome"/>
</dbReference>
<dbReference type="EMBL" id="CP010975">
    <property type="protein sequence ID" value="AKE52866.1"/>
    <property type="molecule type" value="Genomic_DNA"/>
</dbReference>
<dbReference type="InterPro" id="IPR002569">
    <property type="entry name" value="Met_Sox_Rdtase_MsrA_dom"/>
</dbReference>
<evidence type="ECO:0000256" key="3">
    <source>
        <dbReference type="ARBA" id="ARBA00048782"/>
    </source>
</evidence>
<dbReference type="STRING" id="914150.TQ33_1932"/>
<protein>
    <recommendedName>
        <fullName evidence="4">Peptide methionine sulfoxide reductase MsrA</fullName>
        <shortName evidence="4">Protein-methionine-S-oxide reductase</shortName>
        <ecNumber evidence="4">1.8.4.11</ecNumber>
    </recommendedName>
    <alternativeName>
        <fullName evidence="4">Peptide-methionine (S)-S-oxide reductase</fullName>
        <shortName evidence="4">Peptide Met(O) reductase</shortName>
    </alternativeName>
</protein>
<dbReference type="NCBIfam" id="TIGR00401">
    <property type="entry name" value="msrA"/>
    <property type="match status" value="1"/>
</dbReference>
<evidence type="ECO:0000313" key="6">
    <source>
        <dbReference type="EMBL" id="AKE52866.1"/>
    </source>
</evidence>
<dbReference type="PANTHER" id="PTHR43774:SF1">
    <property type="entry name" value="PEPTIDE METHIONINE SULFOXIDE REDUCTASE MSRA 2"/>
    <property type="match status" value="1"/>
</dbReference>
<comment type="catalytic activity">
    <reaction evidence="3 4">
        <text>[thioredoxin]-disulfide + L-methionine + H2O = L-methionine (S)-S-oxide + [thioredoxin]-dithiol</text>
        <dbReference type="Rhea" id="RHEA:19993"/>
        <dbReference type="Rhea" id="RHEA-COMP:10698"/>
        <dbReference type="Rhea" id="RHEA-COMP:10700"/>
        <dbReference type="ChEBI" id="CHEBI:15377"/>
        <dbReference type="ChEBI" id="CHEBI:29950"/>
        <dbReference type="ChEBI" id="CHEBI:50058"/>
        <dbReference type="ChEBI" id="CHEBI:57844"/>
        <dbReference type="ChEBI" id="CHEBI:58772"/>
        <dbReference type="EC" id="1.8.4.11"/>
    </reaction>
</comment>
<evidence type="ECO:0000256" key="2">
    <source>
        <dbReference type="ARBA" id="ARBA00047806"/>
    </source>
</evidence>
<dbReference type="SUPFAM" id="SSF55068">
    <property type="entry name" value="Peptide methionine sulfoxide reductase"/>
    <property type="match status" value="1"/>
</dbReference>
<dbReference type="PANTHER" id="PTHR43774">
    <property type="entry name" value="PEPTIDE METHIONINE SULFOXIDE REDUCTASE"/>
    <property type="match status" value="1"/>
</dbReference>
<feature type="active site" evidence="4">
    <location>
        <position position="11"/>
    </location>
</feature>
<dbReference type="PATRIC" id="fig|914150.5.peg.1959"/>
<feature type="domain" description="Peptide methionine sulphoxide reductase MsrA" evidence="5">
    <location>
        <begin position="4"/>
        <end position="154"/>
    </location>
</feature>
<comment type="catalytic activity">
    <reaction evidence="2 4">
        <text>L-methionyl-[protein] + [thioredoxin]-disulfide + H2O = L-methionyl-(S)-S-oxide-[protein] + [thioredoxin]-dithiol</text>
        <dbReference type="Rhea" id="RHEA:14217"/>
        <dbReference type="Rhea" id="RHEA-COMP:10698"/>
        <dbReference type="Rhea" id="RHEA-COMP:10700"/>
        <dbReference type="Rhea" id="RHEA-COMP:12313"/>
        <dbReference type="Rhea" id="RHEA-COMP:12315"/>
        <dbReference type="ChEBI" id="CHEBI:15377"/>
        <dbReference type="ChEBI" id="CHEBI:16044"/>
        <dbReference type="ChEBI" id="CHEBI:29950"/>
        <dbReference type="ChEBI" id="CHEBI:44120"/>
        <dbReference type="ChEBI" id="CHEBI:50058"/>
        <dbReference type="EC" id="1.8.4.11"/>
    </reaction>
</comment>
<sequence>MTHKATFGGGCFWCVEAVMQQLKGVESVVSGYTAGDTDDPTYREVCSGQSGHAEVVQVIFDPEIISYRDLVEVFLTSHDPTQVDGQGADIGTQYRSMIMYHDDEQRAVAETVMDQMAPLFDAPLATELVAEETFYPAEDYHQDYYANNAMQPYCMAVINPKLSKLRQKHAEKLKTS</sequence>
<dbReference type="GO" id="GO:0033744">
    <property type="term" value="F:L-methionine:thioredoxin-disulfide S-oxidoreductase activity"/>
    <property type="evidence" value="ECO:0007669"/>
    <property type="project" value="RHEA"/>
</dbReference>
<evidence type="ECO:0000313" key="7">
    <source>
        <dbReference type="Proteomes" id="UP000034071"/>
    </source>
</evidence>
<name>A0A0F6RDF9_9GAMM</name>
<dbReference type="Gene3D" id="3.30.1060.10">
    <property type="entry name" value="Peptide methionine sulphoxide reductase MsrA"/>
    <property type="match status" value="1"/>
</dbReference>
<evidence type="ECO:0000256" key="1">
    <source>
        <dbReference type="ARBA" id="ARBA00023002"/>
    </source>
</evidence>
<dbReference type="EC" id="1.8.4.11" evidence="4"/>
<dbReference type="AlphaFoldDB" id="A0A0F6RDF9"/>
<accession>A0A0F6RDF9</accession>
<dbReference type="KEGG" id="kge:TQ33_1932"/>
<dbReference type="Pfam" id="PF01625">
    <property type="entry name" value="PMSR"/>
    <property type="match status" value="1"/>
</dbReference>
<keyword evidence="1 4" id="KW-0560">Oxidoreductase</keyword>
<organism evidence="6 7">
    <name type="scientific">Kangiella geojedonensis</name>
    <dbReference type="NCBI Taxonomy" id="914150"/>
    <lineage>
        <taxon>Bacteria</taxon>
        <taxon>Pseudomonadati</taxon>
        <taxon>Pseudomonadota</taxon>
        <taxon>Gammaproteobacteria</taxon>
        <taxon>Kangiellales</taxon>
        <taxon>Kangiellaceae</taxon>
        <taxon>Kangiella</taxon>
    </lineage>
</organism>
<evidence type="ECO:0000259" key="5">
    <source>
        <dbReference type="Pfam" id="PF01625"/>
    </source>
</evidence>
<proteinExistence type="inferred from homology"/>
<dbReference type="HAMAP" id="MF_01401">
    <property type="entry name" value="MsrA"/>
    <property type="match status" value="1"/>
</dbReference>
<dbReference type="InterPro" id="IPR036509">
    <property type="entry name" value="Met_Sox_Rdtase_MsrA_sf"/>
</dbReference>
<gene>
    <name evidence="4" type="primary">msrA</name>
    <name evidence="6" type="ORF">TQ33_1932</name>
</gene>
<dbReference type="RefSeq" id="WP_218915766.1">
    <property type="nucleotide sequence ID" value="NZ_CP010975.1"/>
</dbReference>
<comment type="function">
    <text evidence="4">Has an important function as a repair enzyme for proteins that have been inactivated by oxidation. Catalyzes the reversible oxidation-reduction of methionine sulfoxide in proteins to methionine.</text>
</comment>
<reference evidence="6 7" key="1">
    <citation type="submission" date="2015-02" db="EMBL/GenBank/DDBJ databases">
        <title>Complete genome sequence of Kangiella geojedonensis strain YCS-5T.</title>
        <authorList>
            <person name="Kim K.M."/>
        </authorList>
    </citation>
    <scope>NUCLEOTIDE SEQUENCE [LARGE SCALE GENOMIC DNA]</scope>
    <source>
        <strain evidence="6 7">YCS-5</strain>
    </source>
</reference>
<keyword evidence="7" id="KW-1185">Reference proteome</keyword>
<dbReference type="HOGENOM" id="CLU_031040_10_0_6"/>